<dbReference type="Pfam" id="PF13358">
    <property type="entry name" value="DDE_3"/>
    <property type="match status" value="1"/>
</dbReference>
<dbReference type="InterPro" id="IPR036397">
    <property type="entry name" value="RNaseH_sf"/>
</dbReference>
<reference evidence="4 5" key="1">
    <citation type="journal article" date="2019" name="Sci. Rep.">
        <title>Orb-weaving spider Araneus ventricosus genome elucidates the spidroin gene catalogue.</title>
        <authorList>
            <person name="Kono N."/>
            <person name="Nakamura H."/>
            <person name="Ohtoshi R."/>
            <person name="Moran D.A.P."/>
            <person name="Shinohara A."/>
            <person name="Yoshida Y."/>
            <person name="Fujiwara M."/>
            <person name="Mori M."/>
            <person name="Tomita M."/>
            <person name="Arakawa K."/>
        </authorList>
    </citation>
    <scope>NUCLEOTIDE SEQUENCE [LARGE SCALE GENOMIC DNA]</scope>
</reference>
<comment type="subcellular location">
    <subcellularLocation>
        <location evidence="1">Nucleus</location>
    </subcellularLocation>
</comment>
<dbReference type="EMBL" id="BGPR01000341">
    <property type="protein sequence ID" value="GBM14312.1"/>
    <property type="molecule type" value="Genomic_DNA"/>
</dbReference>
<dbReference type="SUPFAM" id="SSF46689">
    <property type="entry name" value="Homeodomain-like"/>
    <property type="match status" value="1"/>
</dbReference>
<dbReference type="GO" id="GO:0003677">
    <property type="term" value="F:DNA binding"/>
    <property type="evidence" value="ECO:0007669"/>
    <property type="project" value="InterPro"/>
</dbReference>
<dbReference type="GO" id="GO:0006313">
    <property type="term" value="P:DNA transposition"/>
    <property type="evidence" value="ECO:0007669"/>
    <property type="project" value="InterPro"/>
</dbReference>
<protein>
    <submittedName>
        <fullName evidence="4">Transposable element Tcb2 transposase</fullName>
    </submittedName>
</protein>
<gene>
    <name evidence="4" type="primary">TCB2_54</name>
    <name evidence="4" type="ORF">AVEN_128369_1</name>
</gene>
<evidence type="ECO:0000313" key="5">
    <source>
        <dbReference type="Proteomes" id="UP000499080"/>
    </source>
</evidence>
<dbReference type="Pfam" id="PF01498">
    <property type="entry name" value="HTH_Tnp_Tc3_2"/>
    <property type="match status" value="1"/>
</dbReference>
<sequence length="310" mass="35332">MGLPQADASRRLNVSRSVVQRLWDQYECEDSVSRRHVSGRQRVTTPAEDRFLALSARRSRSTTVPQLVADHFVASGRRIPATTVERRLHNAGLYTRRPVMCVPLNGRQRRIRLCWAKEHVSWARQQWAYVLFTDECVFTLESDSGRLLIWREQRTRYHQSNTLERHSYRGGGITVWVGISLGGHTDLHAFHGGTLTGVRYRDEVLDPYVRPYAGAIGNDFILMDDNALSHRAVVVEDFLEGHSLEQMEWPAQSPDLNPIEHLWDYLGGQVAALSPSPRSLDELEQGLLRVWSSFPISVSDNLIGSMESRC</sequence>
<dbReference type="InterPro" id="IPR052338">
    <property type="entry name" value="Transposase_5"/>
</dbReference>
<dbReference type="GO" id="GO:0015074">
    <property type="term" value="P:DNA integration"/>
    <property type="evidence" value="ECO:0007669"/>
    <property type="project" value="InterPro"/>
</dbReference>
<dbReference type="GO" id="GO:0005634">
    <property type="term" value="C:nucleus"/>
    <property type="evidence" value="ECO:0007669"/>
    <property type="project" value="UniProtKB-SubCell"/>
</dbReference>
<dbReference type="PANTHER" id="PTHR23022:SF135">
    <property type="entry name" value="SI:DKEY-77F5.3"/>
    <property type="match status" value="1"/>
</dbReference>
<dbReference type="OrthoDB" id="9996331at2759"/>
<dbReference type="InterPro" id="IPR038717">
    <property type="entry name" value="Tc1-like_DDE_dom"/>
</dbReference>
<evidence type="ECO:0000256" key="1">
    <source>
        <dbReference type="ARBA" id="ARBA00004123"/>
    </source>
</evidence>
<evidence type="ECO:0000259" key="2">
    <source>
        <dbReference type="Pfam" id="PF01498"/>
    </source>
</evidence>
<feature type="domain" description="Transposase Tc1-like" evidence="2">
    <location>
        <begin position="50"/>
        <end position="120"/>
    </location>
</feature>
<dbReference type="PANTHER" id="PTHR23022">
    <property type="entry name" value="TRANSPOSABLE ELEMENT-RELATED"/>
    <property type="match status" value="1"/>
</dbReference>
<name>A0A4Y2DBY5_ARAVE</name>
<dbReference type="AlphaFoldDB" id="A0A4Y2DBY5"/>
<accession>A0A4Y2DBY5</accession>
<comment type="caution">
    <text evidence="4">The sequence shown here is derived from an EMBL/GenBank/DDBJ whole genome shotgun (WGS) entry which is preliminary data.</text>
</comment>
<dbReference type="Proteomes" id="UP000499080">
    <property type="component" value="Unassembled WGS sequence"/>
</dbReference>
<dbReference type="InterPro" id="IPR009057">
    <property type="entry name" value="Homeodomain-like_sf"/>
</dbReference>
<keyword evidence="5" id="KW-1185">Reference proteome</keyword>
<feature type="domain" description="Tc1-like transposase DDE" evidence="3">
    <location>
        <begin position="130"/>
        <end position="282"/>
    </location>
</feature>
<evidence type="ECO:0000259" key="3">
    <source>
        <dbReference type="Pfam" id="PF13358"/>
    </source>
</evidence>
<evidence type="ECO:0000313" key="4">
    <source>
        <dbReference type="EMBL" id="GBM14312.1"/>
    </source>
</evidence>
<proteinExistence type="predicted"/>
<dbReference type="InterPro" id="IPR002492">
    <property type="entry name" value="Transposase_Tc1-like"/>
</dbReference>
<organism evidence="4 5">
    <name type="scientific">Araneus ventricosus</name>
    <name type="common">Orbweaver spider</name>
    <name type="synonym">Epeira ventricosa</name>
    <dbReference type="NCBI Taxonomy" id="182803"/>
    <lineage>
        <taxon>Eukaryota</taxon>
        <taxon>Metazoa</taxon>
        <taxon>Ecdysozoa</taxon>
        <taxon>Arthropoda</taxon>
        <taxon>Chelicerata</taxon>
        <taxon>Arachnida</taxon>
        <taxon>Araneae</taxon>
        <taxon>Araneomorphae</taxon>
        <taxon>Entelegynae</taxon>
        <taxon>Araneoidea</taxon>
        <taxon>Araneidae</taxon>
        <taxon>Araneus</taxon>
    </lineage>
</organism>
<dbReference type="Gene3D" id="3.30.420.10">
    <property type="entry name" value="Ribonuclease H-like superfamily/Ribonuclease H"/>
    <property type="match status" value="1"/>
</dbReference>